<dbReference type="FunFam" id="3.40.50.300:FF:000842">
    <property type="entry name" value="ATP-dependent RNA helicase DRS1"/>
    <property type="match status" value="1"/>
</dbReference>
<keyword evidence="9 18" id="KW-0175">Coiled coil</keyword>
<keyword evidence="8" id="KW-0694">RNA-binding</keyword>
<evidence type="ECO:0000256" key="7">
    <source>
        <dbReference type="ARBA" id="ARBA00022840"/>
    </source>
</evidence>
<evidence type="ECO:0000256" key="3">
    <source>
        <dbReference type="ARBA" id="ARBA00022517"/>
    </source>
</evidence>
<keyword evidence="7 17" id="KW-0067">ATP-binding</keyword>
<dbReference type="Pfam" id="PF00271">
    <property type="entry name" value="Helicase_C"/>
    <property type="match status" value="1"/>
</dbReference>
<dbReference type="RefSeq" id="XP_037142322.1">
    <property type="nucleotide sequence ID" value="XM_037286427.1"/>
</dbReference>
<dbReference type="AlphaFoldDB" id="A0A7H9AWW9"/>
<evidence type="ECO:0000256" key="19">
    <source>
        <dbReference type="SAM" id="MobiDB-lite"/>
    </source>
</evidence>
<dbReference type="GO" id="GO:0006364">
    <property type="term" value="P:rRNA processing"/>
    <property type="evidence" value="ECO:0007669"/>
    <property type="project" value="UniProtKB-ARBA"/>
</dbReference>
<gene>
    <name evidence="23" type="ORF">HG535_0A05350</name>
</gene>
<proteinExistence type="inferred from homology"/>
<feature type="compositionally biased region" description="Acidic residues" evidence="19">
    <location>
        <begin position="169"/>
        <end position="184"/>
    </location>
</feature>
<dbReference type="EC" id="3.6.4.13" evidence="2"/>
<dbReference type="GO" id="GO:0005829">
    <property type="term" value="C:cytosol"/>
    <property type="evidence" value="ECO:0007669"/>
    <property type="project" value="TreeGrafter"/>
</dbReference>
<feature type="domain" description="Helicase C-terminal" evidence="21">
    <location>
        <begin position="470"/>
        <end position="641"/>
    </location>
</feature>
<evidence type="ECO:0000313" key="23">
    <source>
        <dbReference type="EMBL" id="QLG70594.1"/>
    </source>
</evidence>
<dbReference type="GO" id="GO:0003724">
    <property type="term" value="F:RNA helicase activity"/>
    <property type="evidence" value="ECO:0007669"/>
    <property type="project" value="UniProtKB-EC"/>
</dbReference>
<evidence type="ECO:0000256" key="17">
    <source>
        <dbReference type="RuleBase" id="RU000492"/>
    </source>
</evidence>
<evidence type="ECO:0000256" key="18">
    <source>
        <dbReference type="SAM" id="Coils"/>
    </source>
</evidence>
<dbReference type="CDD" id="cd17947">
    <property type="entry name" value="DEADc_DDX27"/>
    <property type="match status" value="1"/>
</dbReference>
<evidence type="ECO:0000256" key="2">
    <source>
        <dbReference type="ARBA" id="ARBA00012552"/>
    </source>
</evidence>
<dbReference type="GO" id="GO:0005730">
    <property type="term" value="C:nucleolus"/>
    <property type="evidence" value="ECO:0007669"/>
    <property type="project" value="UniProtKB-SubCell"/>
</dbReference>
<keyword evidence="24" id="KW-1185">Reference proteome</keyword>
<keyword evidence="5 17" id="KW-0378">Hydrolase</keyword>
<dbReference type="CDD" id="cd18787">
    <property type="entry name" value="SF2_C_DEAD"/>
    <property type="match status" value="1"/>
</dbReference>
<dbReference type="InterPro" id="IPR014014">
    <property type="entry name" value="RNA_helicase_DEAD_Q_motif"/>
</dbReference>
<feature type="domain" description="Helicase ATP-binding" evidence="20">
    <location>
        <begin position="266"/>
        <end position="441"/>
    </location>
</feature>
<dbReference type="Proteomes" id="UP000509704">
    <property type="component" value="Chromosome 1"/>
</dbReference>
<dbReference type="SUPFAM" id="SSF52540">
    <property type="entry name" value="P-loop containing nucleoside triphosphate hydrolases"/>
    <property type="match status" value="1"/>
</dbReference>
<dbReference type="Pfam" id="PF00270">
    <property type="entry name" value="DEAD"/>
    <property type="match status" value="1"/>
</dbReference>
<evidence type="ECO:0000259" key="20">
    <source>
        <dbReference type="PROSITE" id="PS51192"/>
    </source>
</evidence>
<dbReference type="GO" id="GO:0005524">
    <property type="term" value="F:ATP binding"/>
    <property type="evidence" value="ECO:0007669"/>
    <property type="project" value="UniProtKB-KW"/>
</dbReference>
<dbReference type="InterPro" id="IPR027417">
    <property type="entry name" value="P-loop_NTPase"/>
</dbReference>
<dbReference type="InterPro" id="IPR014001">
    <property type="entry name" value="Helicase_ATP-bd"/>
</dbReference>
<name>A0A7H9AWW9_ZYGMR</name>
<comment type="function">
    <text evidence="11">ATP-binding RNA helicase involved in ribosome assembly.</text>
</comment>
<keyword evidence="3" id="KW-0690">Ribosome biogenesis</keyword>
<dbReference type="GeneID" id="59234230"/>
<dbReference type="PANTHER" id="PTHR47959">
    <property type="entry name" value="ATP-DEPENDENT RNA HELICASE RHLE-RELATED"/>
    <property type="match status" value="1"/>
</dbReference>
<evidence type="ECO:0000256" key="4">
    <source>
        <dbReference type="ARBA" id="ARBA00022741"/>
    </source>
</evidence>
<keyword evidence="10" id="KW-0539">Nucleus</keyword>
<evidence type="ECO:0000256" key="16">
    <source>
        <dbReference type="PROSITE-ProRule" id="PRU00552"/>
    </source>
</evidence>
<evidence type="ECO:0000256" key="10">
    <source>
        <dbReference type="ARBA" id="ARBA00023242"/>
    </source>
</evidence>
<evidence type="ECO:0000256" key="5">
    <source>
        <dbReference type="ARBA" id="ARBA00022801"/>
    </source>
</evidence>
<evidence type="ECO:0000256" key="9">
    <source>
        <dbReference type="ARBA" id="ARBA00023054"/>
    </source>
</evidence>
<comment type="catalytic activity">
    <reaction evidence="15">
        <text>ATP + H2O = ADP + phosphate + H(+)</text>
        <dbReference type="Rhea" id="RHEA:13065"/>
        <dbReference type="ChEBI" id="CHEBI:15377"/>
        <dbReference type="ChEBI" id="CHEBI:15378"/>
        <dbReference type="ChEBI" id="CHEBI:30616"/>
        <dbReference type="ChEBI" id="CHEBI:43474"/>
        <dbReference type="ChEBI" id="CHEBI:456216"/>
        <dbReference type="EC" id="3.6.4.13"/>
    </reaction>
</comment>
<dbReference type="InterPro" id="IPR001650">
    <property type="entry name" value="Helicase_C-like"/>
</dbReference>
<feature type="coiled-coil region" evidence="18">
    <location>
        <begin position="627"/>
        <end position="654"/>
    </location>
</feature>
<dbReference type="PROSITE" id="PS00039">
    <property type="entry name" value="DEAD_ATP_HELICASE"/>
    <property type="match status" value="1"/>
</dbReference>
<dbReference type="InterPro" id="IPR011545">
    <property type="entry name" value="DEAD/DEAH_box_helicase_dom"/>
</dbReference>
<dbReference type="PANTHER" id="PTHR47959:SF1">
    <property type="entry name" value="ATP-DEPENDENT RNA HELICASE DBPA"/>
    <property type="match status" value="1"/>
</dbReference>
<evidence type="ECO:0000313" key="24">
    <source>
        <dbReference type="Proteomes" id="UP000509704"/>
    </source>
</evidence>
<dbReference type="PROSITE" id="PS51195">
    <property type="entry name" value="Q_MOTIF"/>
    <property type="match status" value="1"/>
</dbReference>
<keyword evidence="4 17" id="KW-0547">Nucleotide-binding</keyword>
<evidence type="ECO:0000256" key="6">
    <source>
        <dbReference type="ARBA" id="ARBA00022806"/>
    </source>
</evidence>
<reference evidence="23 24" key="1">
    <citation type="submission" date="2020-07" db="EMBL/GenBank/DDBJ databases">
        <title>The yeast mating-type switching endonuclease HO is a domesticated member of an unorthodox homing genetic element family.</title>
        <authorList>
            <person name="Coughlan A.Y."/>
            <person name="Lombardi L."/>
            <person name="Braun-Galleani S."/>
            <person name="Martos A.R."/>
            <person name="Galeote V."/>
            <person name="Bigey F."/>
            <person name="Dequin S."/>
            <person name="Byrne K.P."/>
            <person name="Wolfe K.H."/>
        </authorList>
    </citation>
    <scope>NUCLEOTIDE SEQUENCE [LARGE SCALE GENOMIC DNA]</scope>
    <source>
        <strain evidence="23 24">NRRL Y-6702</strain>
    </source>
</reference>
<feature type="region of interest" description="Disordered" evidence="19">
    <location>
        <begin position="113"/>
        <end position="215"/>
    </location>
</feature>
<dbReference type="SMART" id="SM00487">
    <property type="entry name" value="DEXDc"/>
    <property type="match status" value="1"/>
</dbReference>
<accession>A0A7H9AWW9</accession>
<evidence type="ECO:0000256" key="15">
    <source>
        <dbReference type="ARBA" id="ARBA00047984"/>
    </source>
</evidence>
<dbReference type="EMBL" id="CP058604">
    <property type="protein sequence ID" value="QLG70594.1"/>
    <property type="molecule type" value="Genomic_DNA"/>
</dbReference>
<feature type="region of interest" description="Disordered" evidence="19">
    <location>
        <begin position="697"/>
        <end position="751"/>
    </location>
</feature>
<feature type="compositionally biased region" description="Polar residues" evidence="19">
    <location>
        <begin position="46"/>
        <end position="61"/>
    </location>
</feature>
<keyword evidence="6 17" id="KW-0347">Helicase</keyword>
<feature type="short sequence motif" description="Q motif" evidence="16">
    <location>
        <begin position="235"/>
        <end position="263"/>
    </location>
</feature>
<evidence type="ECO:0000256" key="12">
    <source>
        <dbReference type="ARBA" id="ARBA00043999"/>
    </source>
</evidence>
<evidence type="ECO:0000256" key="14">
    <source>
        <dbReference type="ARBA" id="ARBA00044094"/>
    </source>
</evidence>
<feature type="region of interest" description="Disordered" evidence="19">
    <location>
        <begin position="1"/>
        <end position="78"/>
    </location>
</feature>
<dbReference type="PROSITE" id="PS51194">
    <property type="entry name" value="HELICASE_CTER"/>
    <property type="match status" value="1"/>
</dbReference>
<comment type="subcellular location">
    <subcellularLocation>
        <location evidence="1">Nucleus</location>
        <location evidence="1">Nucleolus</location>
    </subcellularLocation>
</comment>
<dbReference type="GO" id="GO:0003723">
    <property type="term" value="F:RNA binding"/>
    <property type="evidence" value="ECO:0007669"/>
    <property type="project" value="UniProtKB-KW"/>
</dbReference>
<comment type="similarity">
    <text evidence="12">Belongs to the DEAD box helicase family. DDX27/DRS1 subfamily.</text>
</comment>
<feature type="compositionally biased region" description="Acidic residues" evidence="19">
    <location>
        <begin position="203"/>
        <end position="214"/>
    </location>
</feature>
<sequence length="751" mass="83609">MSKSDFLSGDFVPTISDSEDDIPNLDDSDEESINTSVASKKKTESRGNSNKSSKKTATANVENGKAKDDSLNPDFTFNVDSNDTTMQFQGWEFFGDSKEGDYVRKEVDVDGIIRRKGGLTKMARVEGESESEEDEDAEEAEEEQGDAQSEDDDELALNGFGMGAKNQDEDAELSEDIEDSDDNVESASHGLEIMESGKKEQDQREDDDEEDSPEEMAKFYAPDDESEEAKSQVHTSFNTLSLSRPVLKGIADLGYTRPSPIQCAAIPIALLGKDIIAGAVTGSGKTAAFMIPIIERLLYKPAKIASTRVIVLAPTRELAIQGADVGKKLGKYVNGLTFGLAVGGLNLRQQEQTLKARPDIVIATPGRFIDHIRNSASFNVDSVEILVIDEADRMLEEGFQDELNEIMTLLPSRRQTMLFSATMNSKIKQLVSLSLRRPVRVMIDPPKQAASKLVQEFVRIRKRDHMKPAVLFHLIKKLDGNAQKRMVVFVSRKEMAHRLRVILGLLGVGVAELHGSLSQEQRLQSVNKFKSLEIPVLICTDLASRGLDIPKIEVVINYDMPKNYEVYLHRVGRTARAGRDGRSVSLVGESSQDRSVVKSAIKSVDENEGGSTAVGRNIDWAQAEQINKLIERNAQTVEDILAEERDEKEILQAESQLRKGENLLKHKSEIESRPKRTWFRSEADKKNLKILGALTKNKKTINSKKRKRNEAIEDAPRIFKKTQKGRSADQERAFKRQSRNTGAKNKKKGKK</sequence>
<dbReference type="InterPro" id="IPR000629">
    <property type="entry name" value="RNA-helicase_DEAD-box_CS"/>
</dbReference>
<evidence type="ECO:0000259" key="22">
    <source>
        <dbReference type="PROSITE" id="PS51195"/>
    </source>
</evidence>
<feature type="compositionally biased region" description="Acidic residues" evidence="19">
    <location>
        <begin position="128"/>
        <end position="155"/>
    </location>
</feature>
<protein>
    <recommendedName>
        <fullName evidence="13">ATP-dependent RNA helicase DRS1</fullName>
        <ecNumber evidence="2">3.6.4.13</ecNumber>
    </recommendedName>
    <alternativeName>
        <fullName evidence="14">ATP-dependent RNA helicase drs1</fullName>
    </alternativeName>
</protein>
<evidence type="ECO:0000256" key="11">
    <source>
        <dbReference type="ARBA" id="ARBA00043881"/>
    </source>
</evidence>
<dbReference type="OrthoDB" id="10259843at2759"/>
<evidence type="ECO:0000256" key="8">
    <source>
        <dbReference type="ARBA" id="ARBA00022884"/>
    </source>
</evidence>
<organism evidence="23 24">
    <name type="scientific">Zygotorulaspora mrakii</name>
    <name type="common">Zygosaccharomyces mrakii</name>
    <dbReference type="NCBI Taxonomy" id="42260"/>
    <lineage>
        <taxon>Eukaryota</taxon>
        <taxon>Fungi</taxon>
        <taxon>Dikarya</taxon>
        <taxon>Ascomycota</taxon>
        <taxon>Saccharomycotina</taxon>
        <taxon>Saccharomycetes</taxon>
        <taxon>Saccharomycetales</taxon>
        <taxon>Saccharomycetaceae</taxon>
        <taxon>Zygotorulaspora</taxon>
    </lineage>
</organism>
<feature type="compositionally biased region" description="Basic residues" evidence="19">
    <location>
        <begin position="697"/>
        <end position="708"/>
    </location>
</feature>
<evidence type="ECO:0000256" key="1">
    <source>
        <dbReference type="ARBA" id="ARBA00004604"/>
    </source>
</evidence>
<dbReference type="InterPro" id="IPR050079">
    <property type="entry name" value="DEAD_box_RNA_helicase"/>
</dbReference>
<dbReference type="SMART" id="SM00490">
    <property type="entry name" value="HELICc"/>
    <property type="match status" value="1"/>
</dbReference>
<dbReference type="GO" id="GO:0016787">
    <property type="term" value="F:hydrolase activity"/>
    <property type="evidence" value="ECO:0007669"/>
    <property type="project" value="UniProtKB-KW"/>
</dbReference>
<dbReference type="Gene3D" id="3.40.50.300">
    <property type="entry name" value="P-loop containing nucleotide triphosphate hydrolases"/>
    <property type="match status" value="2"/>
</dbReference>
<evidence type="ECO:0000259" key="21">
    <source>
        <dbReference type="PROSITE" id="PS51194"/>
    </source>
</evidence>
<feature type="domain" description="DEAD-box RNA helicase Q" evidence="22">
    <location>
        <begin position="235"/>
        <end position="263"/>
    </location>
</feature>
<feature type="compositionally biased region" description="Acidic residues" evidence="19">
    <location>
        <begin position="17"/>
        <end position="32"/>
    </location>
</feature>
<dbReference type="PROSITE" id="PS51192">
    <property type="entry name" value="HELICASE_ATP_BIND_1"/>
    <property type="match status" value="1"/>
</dbReference>
<dbReference type="KEGG" id="zmk:HG535_0A05350"/>
<evidence type="ECO:0000256" key="13">
    <source>
        <dbReference type="ARBA" id="ARBA00044078"/>
    </source>
</evidence>